<dbReference type="EMBL" id="JBHTKL010000005">
    <property type="protein sequence ID" value="MFD1019402.1"/>
    <property type="molecule type" value="Genomic_DNA"/>
</dbReference>
<reference evidence="2" key="1">
    <citation type="journal article" date="2019" name="Int. J. Syst. Evol. Microbiol.">
        <title>The Global Catalogue of Microorganisms (GCM) 10K type strain sequencing project: providing services to taxonomists for standard genome sequencing and annotation.</title>
        <authorList>
            <consortium name="The Broad Institute Genomics Platform"/>
            <consortium name="The Broad Institute Genome Sequencing Center for Infectious Disease"/>
            <person name="Wu L."/>
            <person name="Ma J."/>
        </authorList>
    </citation>
    <scope>NUCLEOTIDE SEQUENCE [LARGE SCALE GENOMIC DNA]</scope>
    <source>
        <strain evidence="2">CCUG 56607</strain>
    </source>
</reference>
<dbReference type="Proteomes" id="UP001596990">
    <property type="component" value="Unassembled WGS sequence"/>
</dbReference>
<organism evidence="1 2">
    <name type="scientific">Thalassobacillus hwangdonensis</name>
    <dbReference type="NCBI Taxonomy" id="546108"/>
    <lineage>
        <taxon>Bacteria</taxon>
        <taxon>Bacillati</taxon>
        <taxon>Bacillota</taxon>
        <taxon>Bacilli</taxon>
        <taxon>Bacillales</taxon>
        <taxon>Bacillaceae</taxon>
        <taxon>Thalassobacillus</taxon>
    </lineage>
</organism>
<dbReference type="RefSeq" id="WP_386059221.1">
    <property type="nucleotide sequence ID" value="NZ_JBHTKL010000005.1"/>
</dbReference>
<evidence type="ECO:0000313" key="2">
    <source>
        <dbReference type="Proteomes" id="UP001596990"/>
    </source>
</evidence>
<dbReference type="InterPro" id="IPR007169">
    <property type="entry name" value="RemA-like"/>
</dbReference>
<evidence type="ECO:0000313" key="1">
    <source>
        <dbReference type="EMBL" id="MFD1019402.1"/>
    </source>
</evidence>
<comment type="caution">
    <text evidence="1">The sequence shown here is derived from an EMBL/GenBank/DDBJ whole genome shotgun (WGS) entry which is preliminary data.</text>
</comment>
<sequence length="98" mass="11198">MFIHIGDDHVIRSKDVVSIIDHTLISSSTIVEEMIFNQRKEKNVIENQDNDAKSIVITKDAIYFSPLSVMTLKKRANMMATLNKLEDFSEEILAAEEE</sequence>
<protein>
    <submittedName>
        <fullName evidence="1">Extracellular matrix regulator RemB</fullName>
    </submittedName>
</protein>
<keyword evidence="2" id="KW-1185">Reference proteome</keyword>
<dbReference type="Pfam" id="PF04025">
    <property type="entry name" value="RemA-like"/>
    <property type="match status" value="1"/>
</dbReference>
<gene>
    <name evidence="1" type="primary">remB</name>
    <name evidence="1" type="ORF">ACFQ2J_09495</name>
</gene>
<dbReference type="NCBIfam" id="NF046065">
    <property type="entry name" value="MtxRegRemB"/>
    <property type="match status" value="1"/>
</dbReference>
<proteinExistence type="predicted"/>
<accession>A0ABW3KZX0</accession>
<name>A0ABW3KZX0_9BACI</name>